<keyword evidence="2" id="KW-1185">Reference proteome</keyword>
<feature type="non-terminal residue" evidence="1">
    <location>
        <position position="14"/>
    </location>
</feature>
<accession>A0A9P0KWX8</accession>
<reference evidence="1" key="1">
    <citation type="submission" date="2022-03" db="EMBL/GenBank/DDBJ databases">
        <authorList>
            <person name="Sayadi A."/>
        </authorList>
    </citation>
    <scope>NUCLEOTIDE SEQUENCE</scope>
</reference>
<dbReference type="Proteomes" id="UP001152888">
    <property type="component" value="Unassembled WGS sequence"/>
</dbReference>
<organism evidence="1 2">
    <name type="scientific">Acanthoscelides obtectus</name>
    <name type="common">Bean weevil</name>
    <name type="synonym">Bruchus obtectus</name>
    <dbReference type="NCBI Taxonomy" id="200917"/>
    <lineage>
        <taxon>Eukaryota</taxon>
        <taxon>Metazoa</taxon>
        <taxon>Ecdysozoa</taxon>
        <taxon>Arthropoda</taxon>
        <taxon>Hexapoda</taxon>
        <taxon>Insecta</taxon>
        <taxon>Pterygota</taxon>
        <taxon>Neoptera</taxon>
        <taxon>Endopterygota</taxon>
        <taxon>Coleoptera</taxon>
        <taxon>Polyphaga</taxon>
        <taxon>Cucujiformia</taxon>
        <taxon>Chrysomeloidea</taxon>
        <taxon>Chrysomelidae</taxon>
        <taxon>Bruchinae</taxon>
        <taxon>Bruchini</taxon>
        <taxon>Acanthoscelides</taxon>
    </lineage>
</organism>
<evidence type="ECO:0000313" key="1">
    <source>
        <dbReference type="EMBL" id="CAH1985967.1"/>
    </source>
</evidence>
<dbReference type="EMBL" id="CAKOFQ010006988">
    <property type="protein sequence ID" value="CAH1985967.1"/>
    <property type="molecule type" value="Genomic_DNA"/>
</dbReference>
<sequence length="14" mass="1772">MTADRRRLRRKKGQ</sequence>
<proteinExistence type="predicted"/>
<protein>
    <submittedName>
        <fullName evidence="1">Uncharacterized protein</fullName>
    </submittedName>
</protein>
<comment type="caution">
    <text evidence="1">The sequence shown here is derived from an EMBL/GenBank/DDBJ whole genome shotgun (WGS) entry which is preliminary data.</text>
</comment>
<gene>
    <name evidence="1" type="ORF">ACAOBT_LOCUS16966</name>
</gene>
<name>A0A9P0KWX8_ACAOB</name>
<evidence type="ECO:0000313" key="2">
    <source>
        <dbReference type="Proteomes" id="UP001152888"/>
    </source>
</evidence>